<proteinExistence type="predicted"/>
<name>A0A2G9YXV8_9BACT</name>
<keyword evidence="1" id="KW-0472">Membrane</keyword>
<evidence type="ECO:0000313" key="4">
    <source>
        <dbReference type="Proteomes" id="UP000229952"/>
    </source>
</evidence>
<protein>
    <recommendedName>
        <fullName evidence="2">Glycosyltransferase 2-like domain-containing protein</fullName>
    </recommendedName>
</protein>
<dbReference type="Proteomes" id="UP000229952">
    <property type="component" value="Unassembled WGS sequence"/>
</dbReference>
<reference evidence="3 4" key="1">
    <citation type="submission" date="2017-09" db="EMBL/GenBank/DDBJ databases">
        <title>Depth-based differentiation of microbial function through sediment-hosted aquifers and enrichment of novel symbionts in the deep terrestrial subsurface.</title>
        <authorList>
            <person name="Probst A.J."/>
            <person name="Ladd B."/>
            <person name="Jarett J.K."/>
            <person name="Geller-Mcgrath D.E."/>
            <person name="Sieber C.M."/>
            <person name="Emerson J.B."/>
            <person name="Anantharaman K."/>
            <person name="Thomas B.C."/>
            <person name="Malmstrom R."/>
            <person name="Stieglmeier M."/>
            <person name="Klingl A."/>
            <person name="Woyke T."/>
            <person name="Ryan C.M."/>
            <person name="Banfield J.F."/>
        </authorList>
    </citation>
    <scope>NUCLEOTIDE SEQUENCE [LARGE SCALE GENOMIC DNA]</scope>
    <source>
        <strain evidence="3">CG23_combo_of_CG06-09_8_20_14_all_37_18</strain>
    </source>
</reference>
<dbReference type="InterPro" id="IPR001173">
    <property type="entry name" value="Glyco_trans_2-like"/>
</dbReference>
<feature type="domain" description="Glycosyltransferase 2-like" evidence="2">
    <location>
        <begin position="10"/>
        <end position="163"/>
    </location>
</feature>
<evidence type="ECO:0000313" key="3">
    <source>
        <dbReference type="EMBL" id="PIP24085.1"/>
    </source>
</evidence>
<dbReference type="CDD" id="cd04179">
    <property type="entry name" value="DPM_DPG-synthase_like"/>
    <property type="match status" value="1"/>
</dbReference>
<evidence type="ECO:0000256" key="1">
    <source>
        <dbReference type="SAM" id="Phobius"/>
    </source>
</evidence>
<evidence type="ECO:0000259" key="2">
    <source>
        <dbReference type="Pfam" id="PF00535"/>
    </source>
</evidence>
<dbReference type="PANTHER" id="PTHR48090:SF7">
    <property type="entry name" value="RFBJ PROTEIN"/>
    <property type="match status" value="1"/>
</dbReference>
<sequence length="226" mass="25432">MTQQDSKIYIAIPAFNEGEIIDKVISKIKSVGFDNIIVIDDGSSDETFLKASEAGVVVFKHLINRGKGAAVKTGIEAAKILSADIVITMDADGQHNPADAERMIDLIHSGYDVVLGTRLKKGKGMPSYKILANYLGNFFTWLIYGLWVSDSQSGFRAYSKKAIYLIDTKTDRYEYDSEIIKEIKRNKLKFVEVPIEVHYTEYSMNKKHKQNLKNGLKTLIKMIISE</sequence>
<dbReference type="PANTHER" id="PTHR48090">
    <property type="entry name" value="UNDECAPRENYL-PHOSPHATE 4-DEOXY-4-FORMAMIDO-L-ARABINOSE TRANSFERASE-RELATED"/>
    <property type="match status" value="1"/>
</dbReference>
<dbReference type="InterPro" id="IPR050256">
    <property type="entry name" value="Glycosyltransferase_2"/>
</dbReference>
<feature type="transmembrane region" description="Helical" evidence="1">
    <location>
        <begin position="128"/>
        <end position="147"/>
    </location>
</feature>
<dbReference type="SUPFAM" id="SSF53448">
    <property type="entry name" value="Nucleotide-diphospho-sugar transferases"/>
    <property type="match status" value="1"/>
</dbReference>
<dbReference type="InterPro" id="IPR029044">
    <property type="entry name" value="Nucleotide-diphossugar_trans"/>
</dbReference>
<dbReference type="Pfam" id="PF00535">
    <property type="entry name" value="Glycos_transf_2"/>
    <property type="match status" value="1"/>
</dbReference>
<gene>
    <name evidence="3" type="ORF">COX35_02630</name>
</gene>
<comment type="caution">
    <text evidence="3">The sequence shown here is derived from an EMBL/GenBank/DDBJ whole genome shotgun (WGS) entry which is preliminary data.</text>
</comment>
<organism evidence="3 4">
    <name type="scientific">Candidatus Nealsonbacteria bacterium CG23_combo_of_CG06-09_8_20_14_all_37_18</name>
    <dbReference type="NCBI Taxonomy" id="1974720"/>
    <lineage>
        <taxon>Bacteria</taxon>
        <taxon>Candidatus Nealsoniibacteriota</taxon>
    </lineage>
</organism>
<dbReference type="EMBL" id="PCRQ01000072">
    <property type="protein sequence ID" value="PIP24085.1"/>
    <property type="molecule type" value="Genomic_DNA"/>
</dbReference>
<dbReference type="Gene3D" id="3.90.550.10">
    <property type="entry name" value="Spore Coat Polysaccharide Biosynthesis Protein SpsA, Chain A"/>
    <property type="match status" value="1"/>
</dbReference>
<keyword evidence="1" id="KW-0812">Transmembrane</keyword>
<dbReference type="AlphaFoldDB" id="A0A2G9YXV8"/>
<accession>A0A2G9YXV8</accession>
<keyword evidence="1" id="KW-1133">Transmembrane helix</keyword>